<gene>
    <name evidence="1" type="ORF">METZ01_LOCUS126563</name>
</gene>
<accession>A0A381Y9E6</accession>
<organism evidence="1">
    <name type="scientific">marine metagenome</name>
    <dbReference type="NCBI Taxonomy" id="408172"/>
    <lineage>
        <taxon>unclassified sequences</taxon>
        <taxon>metagenomes</taxon>
        <taxon>ecological metagenomes</taxon>
    </lineage>
</organism>
<protein>
    <submittedName>
        <fullName evidence="1">Uncharacterized protein</fullName>
    </submittedName>
</protein>
<dbReference type="AlphaFoldDB" id="A0A381Y9E6"/>
<name>A0A381Y9E6_9ZZZZ</name>
<dbReference type="EMBL" id="UINC01017704">
    <property type="protein sequence ID" value="SVA73709.1"/>
    <property type="molecule type" value="Genomic_DNA"/>
</dbReference>
<reference evidence="1" key="1">
    <citation type="submission" date="2018-05" db="EMBL/GenBank/DDBJ databases">
        <authorList>
            <person name="Lanie J.A."/>
            <person name="Ng W.-L."/>
            <person name="Kazmierczak K.M."/>
            <person name="Andrzejewski T.M."/>
            <person name="Davidsen T.M."/>
            <person name="Wayne K.J."/>
            <person name="Tettelin H."/>
            <person name="Glass J.I."/>
            <person name="Rusch D."/>
            <person name="Podicherti R."/>
            <person name="Tsui H.-C.T."/>
            <person name="Winkler M.E."/>
        </authorList>
    </citation>
    <scope>NUCLEOTIDE SEQUENCE</scope>
</reference>
<proteinExistence type="predicted"/>
<sequence>MKPETKLWHELKRITPQITWTRLENTSLLGTPDLLGYNTNSHFFTVELKIISGNKIRFSPHQISFHIQHPQNTFILAKKPSQGSCKLFPGTCILALVKDGFKSQDACCLSLDACGLYLSSLGA</sequence>
<evidence type="ECO:0000313" key="1">
    <source>
        <dbReference type="EMBL" id="SVA73709.1"/>
    </source>
</evidence>